<gene>
    <name evidence="1" type="ORF">LCGC14_0470720</name>
</gene>
<reference evidence="1" key="1">
    <citation type="journal article" date="2015" name="Nature">
        <title>Complex archaea that bridge the gap between prokaryotes and eukaryotes.</title>
        <authorList>
            <person name="Spang A."/>
            <person name="Saw J.H."/>
            <person name="Jorgensen S.L."/>
            <person name="Zaremba-Niedzwiedzka K."/>
            <person name="Martijn J."/>
            <person name="Lind A.E."/>
            <person name="van Eijk R."/>
            <person name="Schleper C."/>
            <person name="Guy L."/>
            <person name="Ettema T.J."/>
        </authorList>
    </citation>
    <scope>NUCLEOTIDE SEQUENCE</scope>
</reference>
<sequence>MKTPILGSTYVTRSINAANNRMVNLFPEIVPEGGKEPAFLNRAPGLRLLATVGSGPIRELSTFGGIGYVASGNELYSIDTGYTATLLGTISGSPISVSMADNGTQLFVACNGPSYIYNASTAVFAQITDSDFAGAVTVGYLDGFFVFNQPNSQIAWVTTLLDGTSVDPLDFSGIAGSPDKLVGLFVDHQEAWFFGSNSIEVYYNAGLTDFPLAPIQGVYIEFGCAAAYSIVKMDNGLFWLGADDRGQGIVYRSSGYSGERISTHAVEWQIQQYGDLSGTIGYTYQQDGHSFYVLIFPSADATWVYDVSTEAWHERAGFRGGVFTRHQSNCQMAFNNEIIVGDADNGNIYAFDLDVYADNGDIQKWLRSWRALPPGANDLKRKAHHSVQLDYETGVGLVTGQGSDPQVMLRWSDDGGHNWSNEHWKSMGALGEFKHRTFWRRLGMTTKLRDRVYEISGTDPIKIAIMGAELSASETDG</sequence>
<evidence type="ECO:0000313" key="1">
    <source>
        <dbReference type="EMBL" id="KKN66538.1"/>
    </source>
</evidence>
<accession>A0A0F9VL58</accession>
<proteinExistence type="predicted"/>
<dbReference type="AlphaFoldDB" id="A0A0F9VL58"/>
<dbReference type="InterPro" id="IPR011047">
    <property type="entry name" value="Quinoprotein_ADH-like_sf"/>
</dbReference>
<dbReference type="SUPFAM" id="SSF50998">
    <property type="entry name" value="Quinoprotein alcohol dehydrogenase-like"/>
    <property type="match status" value="1"/>
</dbReference>
<dbReference type="EMBL" id="LAZR01000498">
    <property type="protein sequence ID" value="KKN66538.1"/>
    <property type="molecule type" value="Genomic_DNA"/>
</dbReference>
<protein>
    <recommendedName>
        <fullName evidence="2">Bacteriophage P22, Gp10, DNA-stabilising</fullName>
    </recommendedName>
</protein>
<evidence type="ECO:0008006" key="2">
    <source>
        <dbReference type="Google" id="ProtNLM"/>
    </source>
</evidence>
<comment type="caution">
    <text evidence="1">The sequence shown here is derived from an EMBL/GenBank/DDBJ whole genome shotgun (WGS) entry which is preliminary data.</text>
</comment>
<name>A0A0F9VL58_9ZZZZ</name>
<organism evidence="1">
    <name type="scientific">marine sediment metagenome</name>
    <dbReference type="NCBI Taxonomy" id="412755"/>
    <lineage>
        <taxon>unclassified sequences</taxon>
        <taxon>metagenomes</taxon>
        <taxon>ecological metagenomes</taxon>
    </lineage>
</organism>